<sequence>MSYTGKKAKYFDSDVLVLAWQEDEVLIFIEEDYIKWVDSSLVEFIQ</sequence>
<evidence type="ECO:0000313" key="1">
    <source>
        <dbReference type="EMBL" id="AUG56107.1"/>
    </source>
</evidence>
<protein>
    <submittedName>
        <fullName evidence="1">Uncharacterized protein</fullName>
    </submittedName>
</protein>
<name>A0A2K9DX29_9FIRM</name>
<proteinExistence type="predicted"/>
<organism evidence="1 2">
    <name type="scientific">Acetivibrio saccincola</name>
    <dbReference type="NCBI Taxonomy" id="1677857"/>
    <lineage>
        <taxon>Bacteria</taxon>
        <taxon>Bacillati</taxon>
        <taxon>Bacillota</taxon>
        <taxon>Clostridia</taxon>
        <taxon>Eubacteriales</taxon>
        <taxon>Oscillospiraceae</taxon>
        <taxon>Acetivibrio</taxon>
    </lineage>
</organism>
<reference evidence="1 2" key="1">
    <citation type="submission" date="2017-12" db="EMBL/GenBank/DDBJ databases">
        <title>Complete genome sequence of Herbivorax saccincola GGR1, a novel Cellulosome-producing hydrolytic bacterium in a thermophilic biogas plant, established by Illumina and Nanopore MinION sequencing.</title>
        <authorList>
            <person name="Pechtl A."/>
            <person name="Ruckert C."/>
            <person name="Koeck D.E."/>
            <person name="Maus I."/>
            <person name="Winkler A."/>
            <person name="Kalinowski J."/>
            <person name="Puhler A."/>
            <person name="Schwarz W.W."/>
            <person name="Zverlov V.V."/>
            <person name="Schluter A."/>
            <person name="Liebl W."/>
        </authorList>
    </citation>
    <scope>NUCLEOTIDE SEQUENCE [LARGE SCALE GENOMIC DNA]</scope>
    <source>
        <strain evidence="2">SR1</strain>
    </source>
</reference>
<dbReference type="RefSeq" id="WP_169926529.1">
    <property type="nucleotide sequence ID" value="NZ_CP025197.1"/>
</dbReference>
<dbReference type="AlphaFoldDB" id="A0A2K9DX29"/>
<evidence type="ECO:0000313" key="2">
    <source>
        <dbReference type="Proteomes" id="UP000233534"/>
    </source>
</evidence>
<keyword evidence="2" id="KW-1185">Reference proteome</keyword>
<dbReference type="Proteomes" id="UP000233534">
    <property type="component" value="Chromosome"/>
</dbReference>
<dbReference type="EMBL" id="CP025197">
    <property type="protein sequence ID" value="AUG56107.1"/>
    <property type="molecule type" value="Genomic_DNA"/>
</dbReference>
<gene>
    <name evidence="1" type="ORF">HVS_00645</name>
</gene>
<accession>A0A2K9DX29</accession>
<dbReference type="KEGG" id="hsc:HVS_00645"/>